<name>A0AAJ0CSM3_9HYPO</name>
<evidence type="ECO:0000256" key="1">
    <source>
        <dbReference type="SAM" id="SignalP"/>
    </source>
</evidence>
<accession>A0AAJ0CSM3</accession>
<feature type="signal peptide" evidence="1">
    <location>
        <begin position="1"/>
        <end position="23"/>
    </location>
</feature>
<organism evidence="2 3">
    <name type="scientific">Conoideocrella luteorostrata</name>
    <dbReference type="NCBI Taxonomy" id="1105319"/>
    <lineage>
        <taxon>Eukaryota</taxon>
        <taxon>Fungi</taxon>
        <taxon>Dikarya</taxon>
        <taxon>Ascomycota</taxon>
        <taxon>Pezizomycotina</taxon>
        <taxon>Sordariomycetes</taxon>
        <taxon>Hypocreomycetidae</taxon>
        <taxon>Hypocreales</taxon>
        <taxon>Clavicipitaceae</taxon>
        <taxon>Conoideocrella</taxon>
    </lineage>
</organism>
<keyword evidence="1" id="KW-0732">Signal</keyword>
<comment type="caution">
    <text evidence="2">The sequence shown here is derived from an EMBL/GenBank/DDBJ whole genome shotgun (WGS) entry which is preliminary data.</text>
</comment>
<feature type="chain" id="PRO_5042536971" evidence="1">
    <location>
        <begin position="24"/>
        <end position="316"/>
    </location>
</feature>
<reference evidence="2" key="1">
    <citation type="submission" date="2023-06" db="EMBL/GenBank/DDBJ databases">
        <title>Conoideocrella luteorostrata (Hypocreales: Clavicipitaceae), a potential biocontrol fungus for elongate hemlock scale in United States Christmas tree production areas.</title>
        <authorList>
            <person name="Barrett H."/>
            <person name="Lovett B."/>
            <person name="Macias A.M."/>
            <person name="Stajich J.E."/>
            <person name="Kasson M.T."/>
        </authorList>
    </citation>
    <scope>NUCLEOTIDE SEQUENCE</scope>
    <source>
        <strain evidence="2">ARSEF 14590</strain>
    </source>
</reference>
<dbReference type="EMBL" id="JASWJB010000088">
    <property type="protein sequence ID" value="KAK2599174.1"/>
    <property type="molecule type" value="Genomic_DNA"/>
</dbReference>
<protein>
    <submittedName>
        <fullName evidence="2">Uncharacterized protein</fullName>
    </submittedName>
</protein>
<gene>
    <name evidence="2" type="ORF">QQS21_005364</name>
</gene>
<proteinExistence type="predicted"/>
<dbReference type="AlphaFoldDB" id="A0AAJ0CSM3"/>
<evidence type="ECO:0000313" key="2">
    <source>
        <dbReference type="EMBL" id="KAK2599174.1"/>
    </source>
</evidence>
<evidence type="ECO:0000313" key="3">
    <source>
        <dbReference type="Proteomes" id="UP001251528"/>
    </source>
</evidence>
<dbReference type="Proteomes" id="UP001251528">
    <property type="component" value="Unassembled WGS sequence"/>
</dbReference>
<keyword evidence="3" id="KW-1185">Reference proteome</keyword>
<sequence length="316" mass="33922">MNSAGRLWILAMAATFSAEQASATSDDSASDCSSQFFNDGFNSSGRVSFYPTSASGEDERWYFALTLRDYRHEHLVFGDWVTMQSLEMFYSVPGDLVGSERGNNTKLCAYRLPGQNVTLADDPSSCENILGKQCSDAISKTPLLAADAKSCPSLDIDDVCGKSVTSVILSTCKSWQRVRPGTALPASFVTDTNHREATPANLSSKPQCSNGFPGSSPQGYQTYGTLGADVLPPDSSRDSFDVYDLRVRQPVPVVLAMYLPGEGSQIATICITPNTVKRGSRSPTTQYPPSAGSATVLNRVSALMSLIACIVVIMPF</sequence>